<protein>
    <recommendedName>
        <fullName evidence="8">Magnesium transport protein CorA</fullName>
    </recommendedName>
</protein>
<organism evidence="9 10">
    <name type="scientific">Methanococcoides cohabitans</name>
    <dbReference type="NCBI Taxonomy" id="3136559"/>
    <lineage>
        <taxon>Archaea</taxon>
        <taxon>Methanobacteriati</taxon>
        <taxon>Methanobacteriota</taxon>
        <taxon>Stenosarchaea group</taxon>
        <taxon>Methanomicrobia</taxon>
        <taxon>Methanosarcinales</taxon>
        <taxon>Methanosarcinaceae</taxon>
        <taxon>Methanococcoides</taxon>
    </lineage>
</organism>
<dbReference type="SUPFAM" id="SSF143865">
    <property type="entry name" value="CorA soluble domain-like"/>
    <property type="match status" value="1"/>
</dbReference>
<dbReference type="PANTHER" id="PTHR46494:SF1">
    <property type="entry name" value="CORA FAMILY METAL ION TRANSPORTER (EUROFUNG)"/>
    <property type="match status" value="1"/>
</dbReference>
<dbReference type="Gene3D" id="1.20.58.340">
    <property type="entry name" value="Magnesium transport protein CorA, transmembrane region"/>
    <property type="match status" value="2"/>
</dbReference>
<keyword evidence="3 8" id="KW-0813">Transport</keyword>
<keyword evidence="7 8" id="KW-0472">Membrane</keyword>
<keyword evidence="5 8" id="KW-0812">Transmembrane</keyword>
<keyword evidence="8" id="KW-0460">Magnesium</keyword>
<dbReference type="InterPro" id="IPR004488">
    <property type="entry name" value="Mg/Co-transport_prot_CorA"/>
</dbReference>
<evidence type="ECO:0000256" key="2">
    <source>
        <dbReference type="ARBA" id="ARBA00009765"/>
    </source>
</evidence>
<reference evidence="9 10" key="1">
    <citation type="submission" date="2024-04" db="EMBL/GenBank/DDBJ databases">
        <title>Methanococcoides sp. LMO-2.</title>
        <authorList>
            <person name="Liang L."/>
        </authorList>
    </citation>
    <scope>NUCLEOTIDE SEQUENCE [LARGE SCALE GENOMIC DNA]</scope>
    <source>
        <strain evidence="9 10">LMO-2</strain>
    </source>
</reference>
<evidence type="ECO:0000256" key="3">
    <source>
        <dbReference type="ARBA" id="ARBA00022448"/>
    </source>
</evidence>
<keyword evidence="4 8" id="KW-1003">Cell membrane</keyword>
<accession>A0ABU9KRA4</accession>
<evidence type="ECO:0000256" key="5">
    <source>
        <dbReference type="ARBA" id="ARBA00022692"/>
    </source>
</evidence>
<dbReference type="EMBL" id="JBCAUS010000002">
    <property type="protein sequence ID" value="MEL4304571.1"/>
    <property type="molecule type" value="Genomic_DNA"/>
</dbReference>
<dbReference type="SUPFAM" id="SSF144083">
    <property type="entry name" value="Magnesium transport protein CorA, transmembrane region"/>
    <property type="match status" value="1"/>
</dbReference>
<feature type="transmembrane region" description="Helical" evidence="8">
    <location>
        <begin position="328"/>
        <end position="348"/>
    </location>
</feature>
<keyword evidence="6 8" id="KW-1133">Transmembrane helix</keyword>
<sequence length="354" mass="41074">MTKIVHLGSRKAGVAPGTLIHFGKKQLTEPKITVIDYDVDNFQELTVDKIEEAYPFKDSETVTWINICGVHQVDLIEKIGTQFGINPLVLEDIVHTDQRPKVEIFDSYIYIVLKMLQYDKEEEETITEQVSIVLGSNFVISFQEVIGDTFDPVRERLRSSKGRIRKQGPDYLAYALMDSIVDNYFIMLEKIGENVETLDDELLDKPTPRTLESIHRLKKEVIFLRKFVWPLREVVNAMQRDESPLIKESTSLFLKDLYDHIIQVMDTIESYRDVLSTMLDLYLSTASNKMNEIMKVLTIIATIFIPLTFIAGIYGMNFEYMPELKWHWGYAAAWGIMITVAFVMVSYFRKLKWL</sequence>
<dbReference type="RefSeq" id="WP_342126291.1">
    <property type="nucleotide sequence ID" value="NZ_JBCAUS010000002.1"/>
</dbReference>
<name>A0ABU9KRA4_9EURY</name>
<dbReference type="Gene3D" id="3.30.460.20">
    <property type="entry name" value="CorA soluble domain-like"/>
    <property type="match status" value="1"/>
</dbReference>
<evidence type="ECO:0000256" key="1">
    <source>
        <dbReference type="ARBA" id="ARBA00004651"/>
    </source>
</evidence>
<evidence type="ECO:0000256" key="8">
    <source>
        <dbReference type="RuleBase" id="RU362010"/>
    </source>
</evidence>
<keyword evidence="10" id="KW-1185">Reference proteome</keyword>
<evidence type="ECO:0000313" key="10">
    <source>
        <dbReference type="Proteomes" id="UP001396646"/>
    </source>
</evidence>
<dbReference type="PANTHER" id="PTHR46494">
    <property type="entry name" value="CORA FAMILY METAL ION TRANSPORTER (EUROFUNG)"/>
    <property type="match status" value="1"/>
</dbReference>
<dbReference type="Pfam" id="PF01544">
    <property type="entry name" value="CorA"/>
    <property type="match status" value="1"/>
</dbReference>
<keyword evidence="8" id="KW-0406">Ion transport</keyword>
<feature type="transmembrane region" description="Helical" evidence="8">
    <location>
        <begin position="296"/>
        <end position="316"/>
    </location>
</feature>
<dbReference type="InterPro" id="IPR002523">
    <property type="entry name" value="MgTranspt_CorA/ZnTranspt_ZntB"/>
</dbReference>
<comment type="subcellular location">
    <subcellularLocation>
        <location evidence="1">Cell membrane</location>
        <topology evidence="1">Multi-pass membrane protein</topology>
    </subcellularLocation>
    <subcellularLocation>
        <location evidence="8">Membrane</location>
        <topology evidence="8">Multi-pass membrane protein</topology>
    </subcellularLocation>
</comment>
<gene>
    <name evidence="8 9" type="primary">corA</name>
    <name evidence="9" type="ORF">WOA13_01785</name>
</gene>
<evidence type="ECO:0000256" key="6">
    <source>
        <dbReference type="ARBA" id="ARBA00022989"/>
    </source>
</evidence>
<dbReference type="NCBIfam" id="TIGR00383">
    <property type="entry name" value="corA"/>
    <property type="match status" value="1"/>
</dbReference>
<evidence type="ECO:0000313" key="9">
    <source>
        <dbReference type="EMBL" id="MEL4304571.1"/>
    </source>
</evidence>
<evidence type="ECO:0000256" key="4">
    <source>
        <dbReference type="ARBA" id="ARBA00022475"/>
    </source>
</evidence>
<dbReference type="InterPro" id="IPR045861">
    <property type="entry name" value="CorA_cytoplasmic_dom"/>
</dbReference>
<comment type="caution">
    <text evidence="9">The sequence shown here is derived from an EMBL/GenBank/DDBJ whole genome shotgun (WGS) entry which is preliminary data.</text>
</comment>
<comment type="similarity">
    <text evidence="2 8">Belongs to the CorA metal ion transporter (MIT) (TC 1.A.35) family.</text>
</comment>
<dbReference type="CDD" id="cd12828">
    <property type="entry name" value="TmCorA-like_1"/>
    <property type="match status" value="1"/>
</dbReference>
<comment type="function">
    <text evidence="8">Mediates influx of magnesium ions.</text>
</comment>
<dbReference type="Proteomes" id="UP001396646">
    <property type="component" value="Unassembled WGS sequence"/>
</dbReference>
<proteinExistence type="inferred from homology"/>
<dbReference type="InterPro" id="IPR045863">
    <property type="entry name" value="CorA_TM1_TM2"/>
</dbReference>
<evidence type="ECO:0000256" key="7">
    <source>
        <dbReference type="ARBA" id="ARBA00023136"/>
    </source>
</evidence>